<dbReference type="InterPro" id="IPR001926">
    <property type="entry name" value="TrpB-like_PALP"/>
</dbReference>
<keyword evidence="9" id="KW-0677">Repeat</keyword>
<evidence type="ECO:0000256" key="4">
    <source>
        <dbReference type="ARBA" id="ARBA00010869"/>
    </source>
</evidence>
<dbReference type="FunFam" id="3.40.50.1100:FF:000008">
    <property type="entry name" value="L-threonine dehydratase"/>
    <property type="match status" value="1"/>
</dbReference>
<dbReference type="InterPro" id="IPR001721">
    <property type="entry name" value="TD_ACT-like"/>
</dbReference>
<dbReference type="GO" id="GO:0030170">
    <property type="term" value="F:pyridoxal phosphate binding"/>
    <property type="evidence" value="ECO:0007669"/>
    <property type="project" value="InterPro"/>
</dbReference>
<evidence type="ECO:0000256" key="6">
    <source>
        <dbReference type="ARBA" id="ARBA00012096"/>
    </source>
</evidence>
<evidence type="ECO:0000256" key="13">
    <source>
        <dbReference type="ARBA" id="ARBA00031427"/>
    </source>
</evidence>
<dbReference type="InterPro" id="IPR038110">
    <property type="entry name" value="TD_ACT-like_sf"/>
</dbReference>
<keyword evidence="10" id="KW-0663">Pyridoxal phosphate</keyword>
<evidence type="ECO:0000313" key="15">
    <source>
        <dbReference type="EMBL" id="CUS42177.1"/>
    </source>
</evidence>
<evidence type="ECO:0000256" key="3">
    <source>
        <dbReference type="ARBA" id="ARBA00004810"/>
    </source>
</evidence>
<organism evidence="15">
    <name type="scientific">hydrothermal vent metagenome</name>
    <dbReference type="NCBI Taxonomy" id="652676"/>
    <lineage>
        <taxon>unclassified sequences</taxon>
        <taxon>metagenomes</taxon>
        <taxon>ecological metagenomes</taxon>
    </lineage>
</organism>
<dbReference type="Gene3D" id="3.40.1020.10">
    <property type="entry name" value="Biosynthetic Threonine Deaminase, Domain 3"/>
    <property type="match status" value="1"/>
</dbReference>
<comment type="subunit">
    <text evidence="5">Homotetramer.</text>
</comment>
<comment type="cofactor">
    <cofactor evidence="2">
        <name>pyridoxal 5'-phosphate</name>
        <dbReference type="ChEBI" id="CHEBI:597326"/>
    </cofactor>
</comment>
<dbReference type="EC" id="4.3.1.19" evidence="6"/>
<dbReference type="PANTHER" id="PTHR48078:SF11">
    <property type="entry name" value="THREONINE DEHYDRATASE, MITOCHONDRIAL"/>
    <property type="match status" value="1"/>
</dbReference>
<dbReference type="CDD" id="cd04906">
    <property type="entry name" value="ACT_ThrD-I_1"/>
    <property type="match status" value="1"/>
</dbReference>
<dbReference type="GO" id="GO:0009097">
    <property type="term" value="P:isoleucine biosynthetic process"/>
    <property type="evidence" value="ECO:0007669"/>
    <property type="project" value="UniProtKB-UniPathway"/>
</dbReference>
<evidence type="ECO:0000256" key="8">
    <source>
        <dbReference type="ARBA" id="ARBA00022624"/>
    </source>
</evidence>
<dbReference type="PANTHER" id="PTHR48078">
    <property type="entry name" value="THREONINE DEHYDRATASE, MITOCHONDRIAL-RELATED"/>
    <property type="match status" value="1"/>
</dbReference>
<dbReference type="CDD" id="cd04907">
    <property type="entry name" value="ACT_ThrD-I_2"/>
    <property type="match status" value="1"/>
</dbReference>
<dbReference type="NCBIfam" id="NF009130">
    <property type="entry name" value="PRK12483.1"/>
    <property type="match status" value="1"/>
</dbReference>
<dbReference type="InterPro" id="IPR050147">
    <property type="entry name" value="Ser/Thr_Dehydratase"/>
</dbReference>
<dbReference type="InterPro" id="IPR036052">
    <property type="entry name" value="TrpB-like_PALP_sf"/>
</dbReference>
<evidence type="ECO:0000256" key="9">
    <source>
        <dbReference type="ARBA" id="ARBA00022737"/>
    </source>
</evidence>
<evidence type="ECO:0000256" key="2">
    <source>
        <dbReference type="ARBA" id="ARBA00001933"/>
    </source>
</evidence>
<feature type="domain" description="ACT-like" evidence="14">
    <location>
        <begin position="346"/>
        <end position="418"/>
    </location>
</feature>
<dbReference type="PROSITE" id="PS51672">
    <property type="entry name" value="ACT_LIKE"/>
    <property type="match status" value="2"/>
</dbReference>
<evidence type="ECO:0000256" key="10">
    <source>
        <dbReference type="ARBA" id="ARBA00022898"/>
    </source>
</evidence>
<comment type="pathway">
    <text evidence="3">Amino-acid biosynthesis; L-isoleucine biosynthesis; 2-oxobutanoate from L-threonine: step 1/1.</text>
</comment>
<dbReference type="NCBIfam" id="TIGR01124">
    <property type="entry name" value="ilvA_2Cterm"/>
    <property type="match status" value="1"/>
</dbReference>
<dbReference type="UniPathway" id="UPA00047">
    <property type="reaction ID" value="UER00054"/>
</dbReference>
<dbReference type="GO" id="GO:0006565">
    <property type="term" value="P:L-serine catabolic process"/>
    <property type="evidence" value="ECO:0007669"/>
    <property type="project" value="TreeGrafter"/>
</dbReference>
<dbReference type="InterPro" id="IPR005787">
    <property type="entry name" value="Thr_deHydtase_biosynth"/>
</dbReference>
<dbReference type="GO" id="GO:0003941">
    <property type="term" value="F:L-serine ammonia-lyase activity"/>
    <property type="evidence" value="ECO:0007669"/>
    <property type="project" value="TreeGrafter"/>
</dbReference>
<proteinExistence type="inferred from homology"/>
<dbReference type="InterPro" id="IPR045865">
    <property type="entry name" value="ACT-like_dom_sf"/>
</dbReference>
<gene>
    <name evidence="15" type="ORF">MGWOODY_Tha1459</name>
</gene>
<dbReference type="NCBIfam" id="NF006674">
    <property type="entry name" value="PRK09224.1"/>
    <property type="match status" value="1"/>
</dbReference>
<dbReference type="GO" id="GO:0004794">
    <property type="term" value="F:threonine deaminase activity"/>
    <property type="evidence" value="ECO:0007669"/>
    <property type="project" value="UniProtKB-EC"/>
</dbReference>
<evidence type="ECO:0000256" key="7">
    <source>
        <dbReference type="ARBA" id="ARBA00022605"/>
    </source>
</evidence>
<evidence type="ECO:0000256" key="5">
    <source>
        <dbReference type="ARBA" id="ARBA00011881"/>
    </source>
</evidence>
<dbReference type="Pfam" id="PF00291">
    <property type="entry name" value="PALP"/>
    <property type="match status" value="1"/>
</dbReference>
<keyword evidence="8" id="KW-0412">Isoleucine biosynthesis</keyword>
<keyword evidence="11 15" id="KW-0456">Lyase</keyword>
<dbReference type="SUPFAM" id="SSF55021">
    <property type="entry name" value="ACT-like"/>
    <property type="match status" value="1"/>
</dbReference>
<accession>A0A160TFG9</accession>
<dbReference type="CDD" id="cd01562">
    <property type="entry name" value="Thr-dehyd"/>
    <property type="match status" value="1"/>
</dbReference>
<evidence type="ECO:0000256" key="11">
    <source>
        <dbReference type="ARBA" id="ARBA00023239"/>
    </source>
</evidence>
<dbReference type="Pfam" id="PF00585">
    <property type="entry name" value="Thr_dehydrat_C"/>
    <property type="match status" value="2"/>
</dbReference>
<reference evidence="15" key="1">
    <citation type="submission" date="2015-10" db="EMBL/GenBank/DDBJ databases">
        <authorList>
            <person name="Gilbert D.G."/>
        </authorList>
    </citation>
    <scope>NUCLEOTIDE SEQUENCE</scope>
</reference>
<dbReference type="GO" id="GO:0006567">
    <property type="term" value="P:L-threonine catabolic process"/>
    <property type="evidence" value="ECO:0007669"/>
    <property type="project" value="TreeGrafter"/>
</dbReference>
<name>A0A160TFG9_9ZZZZ</name>
<dbReference type="SUPFAM" id="SSF53686">
    <property type="entry name" value="Tryptophan synthase beta subunit-like PLP-dependent enzymes"/>
    <property type="match status" value="1"/>
</dbReference>
<evidence type="ECO:0000256" key="12">
    <source>
        <dbReference type="ARBA" id="ARBA00023304"/>
    </source>
</evidence>
<sequence>MRALRITFLALSALDTRMLNDYLKKILAARVYDVAIESPLHVANFLSERLGNQIWVKREDKQPVYSFKLRGAYNKVVQLTDAEKAAGVIAASAGNHAQGLALAAKELGIKAIIVMPRTTPEIKVMSVKARGAKVVLFGDSFDEALAHSQKLVEEKGYTYIHPYDDPDIIAGQGTVGMEILRQLSTAPDAIFIPVGGGGLCAGIAAFVKALAPQVRIVAVESTESACLAAALAAKDRVVLPQVGIFADGVAVAQIGKHTWEVCKDHVDEVITCTPDEICAAIKDIFDDTRAICEPAGALALAGLKKYVEREQCRDQNLVTIMSGANMNFDRLRYISEVAEIGEGREVILAVTIPEEPGSFQRFCSLLGKRPITEFNYRFADEGKAQIYVGVKVGAEVGARDALLAELHGDDYPVLDITDNEIAKYHIRHMVGGHAPAAVTDERVYRFEFPERPGALLNFLRKLGKKFNISLFHYRNHGAAFGRVLVGLQVTDDKRDQLHGYLEELGYGYWDETENTAYQLFLR</sequence>
<evidence type="ECO:0000259" key="14">
    <source>
        <dbReference type="PROSITE" id="PS51672"/>
    </source>
</evidence>
<dbReference type="Gene3D" id="3.40.50.1100">
    <property type="match status" value="2"/>
</dbReference>
<comment type="similarity">
    <text evidence="4">Belongs to the serine/threonine dehydratase family.</text>
</comment>
<dbReference type="PROSITE" id="PS00165">
    <property type="entry name" value="DEHYDRATASE_SER_THR"/>
    <property type="match status" value="1"/>
</dbReference>
<comment type="catalytic activity">
    <reaction evidence="1">
        <text>L-threonine = 2-oxobutanoate + NH4(+)</text>
        <dbReference type="Rhea" id="RHEA:22108"/>
        <dbReference type="ChEBI" id="CHEBI:16763"/>
        <dbReference type="ChEBI" id="CHEBI:28938"/>
        <dbReference type="ChEBI" id="CHEBI:57926"/>
        <dbReference type="EC" id="4.3.1.19"/>
    </reaction>
</comment>
<keyword evidence="12" id="KW-0100">Branched-chain amino acid biosynthesis</keyword>
<dbReference type="AlphaFoldDB" id="A0A160TFG9"/>
<dbReference type="InterPro" id="IPR000634">
    <property type="entry name" value="Ser/Thr_deHydtase_PyrdxlP-BS"/>
</dbReference>
<dbReference type="FunFam" id="3.40.1020.10:FF:000001">
    <property type="entry name" value="L-threonine dehydratase"/>
    <property type="match status" value="1"/>
</dbReference>
<feature type="domain" description="ACT-like" evidence="14">
    <location>
        <begin position="442"/>
        <end position="513"/>
    </location>
</feature>
<keyword evidence="7" id="KW-0028">Amino-acid biosynthesis</keyword>
<evidence type="ECO:0000256" key="1">
    <source>
        <dbReference type="ARBA" id="ARBA00001274"/>
    </source>
</evidence>
<protein>
    <recommendedName>
        <fullName evidence="6">threonine ammonia-lyase</fullName>
        <ecNumber evidence="6">4.3.1.19</ecNumber>
    </recommendedName>
    <alternativeName>
        <fullName evidence="13">Threonine deaminase</fullName>
    </alternativeName>
</protein>
<dbReference type="EMBL" id="CZQC01000061">
    <property type="protein sequence ID" value="CUS42177.1"/>
    <property type="molecule type" value="Genomic_DNA"/>
</dbReference>